<dbReference type="PANTHER" id="PTHR13452:SF10">
    <property type="entry name" value="THUMP DOMAIN-CONTAINING PROTEIN 1"/>
    <property type="match status" value="1"/>
</dbReference>
<dbReference type="RefSeq" id="XP_040728988.1">
    <property type="nucleotide sequence ID" value="XM_040877238.1"/>
</dbReference>
<evidence type="ECO:0000259" key="3">
    <source>
        <dbReference type="PROSITE" id="PS51165"/>
    </source>
</evidence>
<evidence type="ECO:0000256" key="2">
    <source>
        <dbReference type="SAM" id="MobiDB-lite"/>
    </source>
</evidence>
<dbReference type="Proteomes" id="UP000249363">
    <property type="component" value="Unassembled WGS sequence"/>
</dbReference>
<dbReference type="PROSITE" id="PS51165">
    <property type="entry name" value="THUMP"/>
    <property type="match status" value="1"/>
</dbReference>
<accession>A0A364KLR2</accession>
<dbReference type="FunFam" id="3.30.2300.10:FF:000001">
    <property type="entry name" value="THUMP domain-containing protein 1"/>
    <property type="match status" value="1"/>
</dbReference>
<feature type="compositionally biased region" description="Acidic residues" evidence="2">
    <location>
        <begin position="20"/>
        <end position="30"/>
    </location>
</feature>
<dbReference type="PANTHER" id="PTHR13452">
    <property type="entry name" value="THUMP DOMAIN CONTAINING PROTEIN 1-RELATED"/>
    <property type="match status" value="1"/>
</dbReference>
<reference evidence="4 5" key="1">
    <citation type="journal article" date="2017" name="Biotechnol. Biofuels">
        <title>Differential beta-glucosidase expression as a function of carbon source availability in Talaromyces amestolkiae: a genomic and proteomic approach.</title>
        <authorList>
            <person name="de Eugenio L.I."/>
            <person name="Mendez-Liter J.A."/>
            <person name="Nieto-Dominguez M."/>
            <person name="Alonso L."/>
            <person name="Gil-Munoz J."/>
            <person name="Barriuso J."/>
            <person name="Prieto A."/>
            <person name="Martinez M.J."/>
        </authorList>
    </citation>
    <scope>NUCLEOTIDE SEQUENCE [LARGE SCALE GENOMIC DNA]</scope>
    <source>
        <strain evidence="4 5">CIB</strain>
    </source>
</reference>
<dbReference type="EMBL" id="MIKG01000001">
    <property type="protein sequence ID" value="RAO64471.1"/>
    <property type="molecule type" value="Genomic_DNA"/>
</dbReference>
<feature type="region of interest" description="Disordered" evidence="2">
    <location>
        <begin position="1"/>
        <end position="40"/>
    </location>
</feature>
<dbReference type="GO" id="GO:0006400">
    <property type="term" value="P:tRNA modification"/>
    <property type="evidence" value="ECO:0007669"/>
    <property type="project" value="InterPro"/>
</dbReference>
<keyword evidence="1" id="KW-0694">RNA-binding</keyword>
<dbReference type="InterPro" id="IPR004114">
    <property type="entry name" value="THUMP_dom"/>
</dbReference>
<dbReference type="GO" id="GO:0003723">
    <property type="term" value="F:RNA binding"/>
    <property type="evidence" value="ECO:0007669"/>
    <property type="project" value="UniProtKB-UniRule"/>
</dbReference>
<proteinExistence type="predicted"/>
<feature type="compositionally biased region" description="Polar residues" evidence="2">
    <location>
        <begin position="8"/>
        <end position="18"/>
    </location>
</feature>
<organism evidence="4 5">
    <name type="scientific">Talaromyces amestolkiae</name>
    <dbReference type="NCBI Taxonomy" id="1196081"/>
    <lineage>
        <taxon>Eukaryota</taxon>
        <taxon>Fungi</taxon>
        <taxon>Dikarya</taxon>
        <taxon>Ascomycota</taxon>
        <taxon>Pezizomycotina</taxon>
        <taxon>Eurotiomycetes</taxon>
        <taxon>Eurotiomycetidae</taxon>
        <taxon>Eurotiales</taxon>
        <taxon>Trichocomaceae</taxon>
        <taxon>Talaromyces</taxon>
        <taxon>Talaromyces sect. Talaromyces</taxon>
    </lineage>
</organism>
<dbReference type="CDD" id="cd11717">
    <property type="entry name" value="THUMP_THUMPD1_like"/>
    <property type="match status" value="1"/>
</dbReference>
<dbReference type="AlphaFoldDB" id="A0A364KLR2"/>
<dbReference type="GeneID" id="63789700"/>
<sequence>MQYYEKSLGNQDSSQATGQDADDEDDDDIEAQIRKEVEGLKPRSTKPRLFQKVTSNLPCIVLYRIDKSIDPVKLVHDICEEAKANPDQRKSRWIKRMTPITQIRKVLSVDLTAFAKEVLQPVFHVDDVPKKYAIRPAVRSNNTLNRDVIIQTVAAAVGSGHKVDLKNPDYTILVEIAQNVIGMSVVGSDYEELKRFNLMEIYSPTPKPQQTPVS</sequence>
<keyword evidence="5" id="KW-1185">Reference proteome</keyword>
<dbReference type="STRING" id="1196081.A0A364KLR2"/>
<dbReference type="Gene3D" id="3.30.2300.10">
    <property type="entry name" value="THUMP superfamily"/>
    <property type="match status" value="1"/>
</dbReference>
<evidence type="ECO:0000313" key="4">
    <source>
        <dbReference type="EMBL" id="RAO64471.1"/>
    </source>
</evidence>
<dbReference type="OrthoDB" id="367221at2759"/>
<gene>
    <name evidence="4" type="ORF">BHQ10_000483</name>
</gene>
<feature type="compositionally biased region" description="Basic and acidic residues" evidence="2">
    <location>
        <begin position="31"/>
        <end position="40"/>
    </location>
</feature>
<dbReference type="Pfam" id="PF02926">
    <property type="entry name" value="THUMP"/>
    <property type="match status" value="1"/>
</dbReference>
<protein>
    <recommendedName>
        <fullName evidence="3">THUMP domain-containing protein</fullName>
    </recommendedName>
</protein>
<dbReference type="SUPFAM" id="SSF143437">
    <property type="entry name" value="THUMP domain-like"/>
    <property type="match status" value="1"/>
</dbReference>
<dbReference type="InterPro" id="IPR040183">
    <property type="entry name" value="THUMPD1-like"/>
</dbReference>
<comment type="caution">
    <text evidence="4">The sequence shown here is derived from an EMBL/GenBank/DDBJ whole genome shotgun (WGS) entry which is preliminary data.</text>
</comment>
<evidence type="ECO:0000256" key="1">
    <source>
        <dbReference type="PROSITE-ProRule" id="PRU00529"/>
    </source>
</evidence>
<name>A0A364KLR2_TALAM</name>
<evidence type="ECO:0000313" key="5">
    <source>
        <dbReference type="Proteomes" id="UP000249363"/>
    </source>
</evidence>
<dbReference type="SMART" id="SM00981">
    <property type="entry name" value="THUMP"/>
    <property type="match status" value="1"/>
</dbReference>
<feature type="domain" description="THUMP" evidence="3">
    <location>
        <begin position="82"/>
        <end position="187"/>
    </location>
</feature>